<accession>A0A4S8RPS2</accession>
<dbReference type="Proteomes" id="UP000310406">
    <property type="component" value="Unassembled WGS sequence"/>
</dbReference>
<dbReference type="PROSITE" id="PS01332">
    <property type="entry name" value="HTH_RRF2_1"/>
    <property type="match status" value="1"/>
</dbReference>
<dbReference type="NCBIfam" id="TIGR00738">
    <property type="entry name" value="rrf2_super"/>
    <property type="match status" value="1"/>
</dbReference>
<gene>
    <name evidence="1" type="ORF">EZV76_16265</name>
</gene>
<evidence type="ECO:0000313" key="1">
    <source>
        <dbReference type="EMBL" id="THV56999.1"/>
    </source>
</evidence>
<dbReference type="InterPro" id="IPR030489">
    <property type="entry name" value="TR_Rrf2-type_CS"/>
</dbReference>
<dbReference type="EMBL" id="SNTZ01000018">
    <property type="protein sequence ID" value="THV56999.1"/>
    <property type="molecule type" value="Genomic_DNA"/>
</dbReference>
<dbReference type="InterPro" id="IPR036388">
    <property type="entry name" value="WH-like_DNA-bd_sf"/>
</dbReference>
<dbReference type="OrthoDB" id="9808360at2"/>
<comment type="caution">
    <text evidence="1">The sequence shown here is derived from an EMBL/GenBank/DDBJ whole genome shotgun (WGS) entry which is preliminary data.</text>
</comment>
<dbReference type="GO" id="GO:0003700">
    <property type="term" value="F:DNA-binding transcription factor activity"/>
    <property type="evidence" value="ECO:0007669"/>
    <property type="project" value="TreeGrafter"/>
</dbReference>
<reference evidence="1 2" key="1">
    <citation type="submission" date="2019-03" db="EMBL/GenBank/DDBJ databases">
        <title>Muricauda SCR12 sp.nov, a marine bacterium isolated from Pacific Ocean:the Okinawa trough.</title>
        <authorList>
            <person name="Liu L."/>
        </authorList>
    </citation>
    <scope>NUCLEOTIDE SEQUENCE [LARGE SCALE GENOMIC DNA]</scope>
    <source>
        <strain evidence="1 2">SCR12</strain>
    </source>
</reference>
<keyword evidence="2" id="KW-1185">Reference proteome</keyword>
<dbReference type="Gene3D" id="1.10.10.10">
    <property type="entry name" value="Winged helix-like DNA-binding domain superfamily/Winged helix DNA-binding domain"/>
    <property type="match status" value="1"/>
</dbReference>
<dbReference type="SUPFAM" id="SSF46785">
    <property type="entry name" value="Winged helix' DNA-binding domain"/>
    <property type="match status" value="1"/>
</dbReference>
<dbReference type="InterPro" id="IPR000944">
    <property type="entry name" value="Tscrpt_reg_Rrf2"/>
</dbReference>
<dbReference type="RefSeq" id="WP_136567593.1">
    <property type="nucleotide sequence ID" value="NZ_SNTZ01000018.1"/>
</dbReference>
<dbReference type="InterPro" id="IPR036390">
    <property type="entry name" value="WH_DNA-bd_sf"/>
</dbReference>
<proteinExistence type="predicted"/>
<dbReference type="PANTHER" id="PTHR33221:SF15">
    <property type="entry name" value="HTH-TYPE TRANSCRIPTIONAL REGULATOR YWGB-RELATED"/>
    <property type="match status" value="1"/>
</dbReference>
<protein>
    <submittedName>
        <fullName evidence="1">Rrf2 family transcriptional regulator</fullName>
    </submittedName>
</protein>
<evidence type="ECO:0000313" key="2">
    <source>
        <dbReference type="Proteomes" id="UP000310406"/>
    </source>
</evidence>
<dbReference type="PANTHER" id="PTHR33221">
    <property type="entry name" value="WINGED HELIX-TURN-HELIX TRANSCRIPTIONAL REGULATOR, RRF2 FAMILY"/>
    <property type="match status" value="1"/>
</dbReference>
<name>A0A4S8RPS2_9FLAO</name>
<organism evidence="1 2">
    <name type="scientific">Flagellimonas alvinocaridis</name>
    <dbReference type="NCBI Taxonomy" id="2530200"/>
    <lineage>
        <taxon>Bacteria</taxon>
        <taxon>Pseudomonadati</taxon>
        <taxon>Bacteroidota</taxon>
        <taxon>Flavobacteriia</taxon>
        <taxon>Flavobacteriales</taxon>
        <taxon>Flavobacteriaceae</taxon>
        <taxon>Flagellimonas</taxon>
    </lineage>
</organism>
<dbReference type="PROSITE" id="PS51197">
    <property type="entry name" value="HTH_RRF2_2"/>
    <property type="match status" value="1"/>
</dbReference>
<dbReference type="AlphaFoldDB" id="A0A4S8RPS2"/>
<sequence length="149" mass="16717">MLTNSCKYAIRAVMYLAMNSDPDKKVGVKKIASELEIPQAFLAQLLRNLTRDRLVSSSKGPGGGFFLDERNRKKSLWDVIISIDGTYKFNECFMGLAECDEKKPCPAHAVVAPFKKQLLRDFKDKTVTKLVEESEKNGTVISLKDSVIK</sequence>
<dbReference type="Pfam" id="PF02082">
    <property type="entry name" value="Rrf2"/>
    <property type="match status" value="1"/>
</dbReference>
<dbReference type="GO" id="GO:0005829">
    <property type="term" value="C:cytosol"/>
    <property type="evidence" value="ECO:0007669"/>
    <property type="project" value="TreeGrafter"/>
</dbReference>